<gene>
    <name evidence="1" type="ORF">RM445_26530</name>
</gene>
<dbReference type="Proteomes" id="UP001183202">
    <property type="component" value="Unassembled WGS sequence"/>
</dbReference>
<name>A0ABU2NGI4_9PSEU</name>
<accession>A0ABU2NGI4</accession>
<comment type="caution">
    <text evidence="1">The sequence shown here is derived from an EMBL/GenBank/DDBJ whole genome shotgun (WGS) entry which is preliminary data.</text>
</comment>
<proteinExistence type="predicted"/>
<protein>
    <recommendedName>
        <fullName evidence="3">Transposase IS116/IS110/IS902 family protein</fullName>
    </recommendedName>
</protein>
<dbReference type="EMBL" id="JAVREJ010000025">
    <property type="protein sequence ID" value="MDT0353075.1"/>
    <property type="molecule type" value="Genomic_DNA"/>
</dbReference>
<evidence type="ECO:0000313" key="1">
    <source>
        <dbReference type="EMBL" id="MDT0353075.1"/>
    </source>
</evidence>
<dbReference type="RefSeq" id="WP_311559589.1">
    <property type="nucleotide sequence ID" value="NZ_JAVREJ010000025.1"/>
</dbReference>
<organism evidence="1 2">
    <name type="scientific">Pseudonocardia charpentierae</name>
    <dbReference type="NCBI Taxonomy" id="3075545"/>
    <lineage>
        <taxon>Bacteria</taxon>
        <taxon>Bacillati</taxon>
        <taxon>Actinomycetota</taxon>
        <taxon>Actinomycetes</taxon>
        <taxon>Pseudonocardiales</taxon>
        <taxon>Pseudonocardiaceae</taxon>
        <taxon>Pseudonocardia</taxon>
    </lineage>
</organism>
<sequence>MGWLAGTRAQITARRGRNIATVAVARRLLTLAYYGLRDGHIRALQPRPTPTGTRSGAA</sequence>
<keyword evidence="2" id="KW-1185">Reference proteome</keyword>
<reference evidence="2" key="1">
    <citation type="submission" date="2023-07" db="EMBL/GenBank/DDBJ databases">
        <title>30 novel species of actinomycetes from the DSMZ collection.</title>
        <authorList>
            <person name="Nouioui I."/>
        </authorList>
    </citation>
    <scope>NUCLEOTIDE SEQUENCE [LARGE SCALE GENOMIC DNA]</scope>
    <source>
        <strain evidence="2">DSM 45834</strain>
    </source>
</reference>
<evidence type="ECO:0000313" key="2">
    <source>
        <dbReference type="Proteomes" id="UP001183202"/>
    </source>
</evidence>
<evidence type="ECO:0008006" key="3">
    <source>
        <dbReference type="Google" id="ProtNLM"/>
    </source>
</evidence>